<dbReference type="AlphaFoldDB" id="A0A177CX89"/>
<proteinExistence type="predicted"/>
<sequence length="207" mass="23096">MVITTTTSTTHGPGRSRTTAEQLMISIDTFITLVIRTVTHWHRELSSTICTDDVKDVAARSLWHLAMLACIGRPESYTSGRQAASRRVSRVFFTANPCLRWGRTCASIFICSVIARNGASSISWSSHMKTPVGTRCPSILYYSSFRVLKSLSPQKMCSWDSVPYLIGWRGTSASHLSHIRRNAAPRTPEHCDCRIPTYCPSSARLKL</sequence>
<gene>
    <name evidence="1" type="ORF">CC84DRAFT_71837</name>
</gene>
<evidence type="ECO:0000313" key="1">
    <source>
        <dbReference type="EMBL" id="OAG12184.1"/>
    </source>
</evidence>
<dbReference type="EMBL" id="KV441548">
    <property type="protein sequence ID" value="OAG12184.1"/>
    <property type="molecule type" value="Genomic_DNA"/>
</dbReference>
<reference evidence="1 2" key="1">
    <citation type="submission" date="2016-05" db="EMBL/GenBank/DDBJ databases">
        <title>Comparative analysis of secretome profiles of manganese(II)-oxidizing ascomycete fungi.</title>
        <authorList>
            <consortium name="DOE Joint Genome Institute"/>
            <person name="Zeiner C.A."/>
            <person name="Purvine S.O."/>
            <person name="Zink E.M."/>
            <person name="Wu S."/>
            <person name="Pasa-Tolic L."/>
            <person name="Chaput D.L."/>
            <person name="Haridas S."/>
            <person name="Grigoriev I.V."/>
            <person name="Santelli C.M."/>
            <person name="Hansel C.M."/>
        </authorList>
    </citation>
    <scope>NUCLEOTIDE SEQUENCE [LARGE SCALE GENOMIC DNA]</scope>
    <source>
        <strain evidence="1 2">AP3s5-JAC2a</strain>
    </source>
</reference>
<dbReference type="InParanoid" id="A0A177CX89"/>
<dbReference type="Proteomes" id="UP000077069">
    <property type="component" value="Unassembled WGS sequence"/>
</dbReference>
<dbReference type="RefSeq" id="XP_018042549.1">
    <property type="nucleotide sequence ID" value="XM_018187146.1"/>
</dbReference>
<protein>
    <submittedName>
        <fullName evidence="1">Uncharacterized protein</fullName>
    </submittedName>
</protein>
<dbReference type="GeneID" id="28770632"/>
<name>A0A177CX89_9PLEO</name>
<accession>A0A177CX89</accession>
<evidence type="ECO:0000313" key="2">
    <source>
        <dbReference type="Proteomes" id="UP000077069"/>
    </source>
</evidence>
<keyword evidence="2" id="KW-1185">Reference proteome</keyword>
<organism evidence="1 2">
    <name type="scientific">Paraphaeosphaeria sporulosa</name>
    <dbReference type="NCBI Taxonomy" id="1460663"/>
    <lineage>
        <taxon>Eukaryota</taxon>
        <taxon>Fungi</taxon>
        <taxon>Dikarya</taxon>
        <taxon>Ascomycota</taxon>
        <taxon>Pezizomycotina</taxon>
        <taxon>Dothideomycetes</taxon>
        <taxon>Pleosporomycetidae</taxon>
        <taxon>Pleosporales</taxon>
        <taxon>Massarineae</taxon>
        <taxon>Didymosphaeriaceae</taxon>
        <taxon>Paraphaeosphaeria</taxon>
    </lineage>
</organism>